<sequence>MPSTLGKRKSRPAEEETSADDQAAAYEALRRNFEARFKPLEVDGPARFEEDDEEYDGSTISEPSESEWGGLSGEEDDETPKVEVVDYTVPLPSASTMSKRELKAYLSSKPPPLSIDVPTTKSKSTDPAREAPEDSAAFLANDLALQRLIAESHILSAAGGNASHYLSEAAAANGANSRPFAEGRTRLRTTDMRIQALGAKGSALAQAKMPMSMRKGILQSAETREDKRRREARENGIVLEREPSSGSSGGPAAKKKKKKKRSDERPVDMPSVGKMRGAELRISAFEARSIASEGSRRGGRGGGRGGRKRR</sequence>
<feature type="compositionally biased region" description="Basic and acidic residues" evidence="1">
    <location>
        <begin position="36"/>
        <end position="48"/>
    </location>
</feature>
<feature type="region of interest" description="Disordered" evidence="1">
    <location>
        <begin position="36"/>
        <end position="82"/>
    </location>
</feature>
<protein>
    <recommendedName>
        <fullName evidence="4">Protein FAF1</fullName>
    </recommendedName>
</protein>
<evidence type="ECO:0000256" key="1">
    <source>
        <dbReference type="SAM" id="MobiDB-lite"/>
    </source>
</evidence>
<dbReference type="EMBL" id="JAUIQD010000003">
    <property type="protein sequence ID" value="KAK3357395.1"/>
    <property type="molecule type" value="Genomic_DNA"/>
</dbReference>
<dbReference type="InterPro" id="IPR053030">
    <property type="entry name" value="Ribosomal_biogenesis_FAF1-like"/>
</dbReference>
<feature type="compositionally biased region" description="Basic and acidic residues" evidence="1">
    <location>
        <begin position="222"/>
        <end position="243"/>
    </location>
</feature>
<comment type="caution">
    <text evidence="2">The sequence shown here is derived from an EMBL/GenBank/DDBJ whole genome shotgun (WGS) entry which is preliminary data.</text>
</comment>
<dbReference type="GO" id="GO:0000462">
    <property type="term" value="P:maturation of SSU-rRNA from tricistronic rRNA transcript (SSU-rRNA, 5.8S rRNA, LSU-rRNA)"/>
    <property type="evidence" value="ECO:0007669"/>
    <property type="project" value="TreeGrafter"/>
</dbReference>
<evidence type="ECO:0008006" key="4">
    <source>
        <dbReference type="Google" id="ProtNLM"/>
    </source>
</evidence>
<dbReference type="PANTHER" id="PTHR28096">
    <property type="entry name" value="PROTEIN FAF1"/>
    <property type="match status" value="1"/>
</dbReference>
<evidence type="ECO:0000313" key="2">
    <source>
        <dbReference type="EMBL" id="KAK3357395.1"/>
    </source>
</evidence>
<evidence type="ECO:0000313" key="3">
    <source>
        <dbReference type="Proteomes" id="UP001275084"/>
    </source>
</evidence>
<feature type="compositionally biased region" description="Basic residues" evidence="1">
    <location>
        <begin position="1"/>
        <end position="10"/>
    </location>
</feature>
<accession>A0AAJ0HM58</accession>
<feature type="region of interest" description="Disordered" evidence="1">
    <location>
        <begin position="218"/>
        <end position="310"/>
    </location>
</feature>
<feature type="region of interest" description="Disordered" evidence="1">
    <location>
        <begin position="105"/>
        <end position="134"/>
    </location>
</feature>
<dbReference type="AlphaFoldDB" id="A0AAJ0HM58"/>
<dbReference type="Proteomes" id="UP001275084">
    <property type="component" value="Unassembled WGS sequence"/>
</dbReference>
<feature type="region of interest" description="Disordered" evidence="1">
    <location>
        <begin position="1"/>
        <end position="22"/>
    </location>
</feature>
<reference evidence="2" key="1">
    <citation type="journal article" date="2023" name="Mol. Phylogenet. Evol.">
        <title>Genome-scale phylogeny and comparative genomics of the fungal order Sordariales.</title>
        <authorList>
            <person name="Hensen N."/>
            <person name="Bonometti L."/>
            <person name="Westerberg I."/>
            <person name="Brannstrom I.O."/>
            <person name="Guillou S."/>
            <person name="Cros-Aarteil S."/>
            <person name="Calhoun S."/>
            <person name="Haridas S."/>
            <person name="Kuo A."/>
            <person name="Mondo S."/>
            <person name="Pangilinan J."/>
            <person name="Riley R."/>
            <person name="LaButti K."/>
            <person name="Andreopoulos B."/>
            <person name="Lipzen A."/>
            <person name="Chen C."/>
            <person name="Yan M."/>
            <person name="Daum C."/>
            <person name="Ng V."/>
            <person name="Clum A."/>
            <person name="Steindorff A."/>
            <person name="Ohm R.A."/>
            <person name="Martin F."/>
            <person name="Silar P."/>
            <person name="Natvig D.O."/>
            <person name="Lalanne C."/>
            <person name="Gautier V."/>
            <person name="Ament-Velasquez S.L."/>
            <person name="Kruys A."/>
            <person name="Hutchinson M.I."/>
            <person name="Powell A.J."/>
            <person name="Barry K."/>
            <person name="Miller A.N."/>
            <person name="Grigoriev I.V."/>
            <person name="Debuchy R."/>
            <person name="Gladieux P."/>
            <person name="Hiltunen Thoren M."/>
            <person name="Johannesson H."/>
        </authorList>
    </citation>
    <scope>NUCLEOTIDE SEQUENCE</scope>
    <source>
        <strain evidence="2">CBS 955.72</strain>
    </source>
</reference>
<dbReference type="GO" id="GO:0005730">
    <property type="term" value="C:nucleolus"/>
    <property type="evidence" value="ECO:0007669"/>
    <property type="project" value="TreeGrafter"/>
</dbReference>
<keyword evidence="3" id="KW-1185">Reference proteome</keyword>
<name>A0AAJ0HM58_9PEZI</name>
<feature type="compositionally biased region" description="Basic and acidic residues" evidence="1">
    <location>
        <begin position="123"/>
        <end position="132"/>
    </location>
</feature>
<proteinExistence type="predicted"/>
<reference evidence="2" key="2">
    <citation type="submission" date="2023-06" db="EMBL/GenBank/DDBJ databases">
        <authorList>
            <consortium name="Lawrence Berkeley National Laboratory"/>
            <person name="Haridas S."/>
            <person name="Hensen N."/>
            <person name="Bonometti L."/>
            <person name="Westerberg I."/>
            <person name="Brannstrom I.O."/>
            <person name="Guillou S."/>
            <person name="Cros-Aarteil S."/>
            <person name="Calhoun S."/>
            <person name="Kuo A."/>
            <person name="Mondo S."/>
            <person name="Pangilinan J."/>
            <person name="Riley R."/>
            <person name="Labutti K."/>
            <person name="Andreopoulos B."/>
            <person name="Lipzen A."/>
            <person name="Chen C."/>
            <person name="Yanf M."/>
            <person name="Daum C."/>
            <person name="Ng V."/>
            <person name="Clum A."/>
            <person name="Steindorff A."/>
            <person name="Ohm R."/>
            <person name="Martin F."/>
            <person name="Silar P."/>
            <person name="Natvig D."/>
            <person name="Lalanne C."/>
            <person name="Gautier V."/>
            <person name="Ament-Velasquez S.L."/>
            <person name="Kruys A."/>
            <person name="Hutchinson M.I."/>
            <person name="Powell A.J."/>
            <person name="Barry K."/>
            <person name="Miller A.N."/>
            <person name="Grigoriev I.V."/>
            <person name="Debuchy R."/>
            <person name="Gladieux P."/>
            <person name="Thoren M.H."/>
            <person name="Johannesson H."/>
        </authorList>
    </citation>
    <scope>NUCLEOTIDE SEQUENCE</scope>
    <source>
        <strain evidence="2">CBS 955.72</strain>
    </source>
</reference>
<dbReference type="PANTHER" id="PTHR28096:SF1">
    <property type="entry name" value="PROTEIN FAF1"/>
    <property type="match status" value="1"/>
</dbReference>
<organism evidence="2 3">
    <name type="scientific">Lasiosphaeria hispida</name>
    <dbReference type="NCBI Taxonomy" id="260671"/>
    <lineage>
        <taxon>Eukaryota</taxon>
        <taxon>Fungi</taxon>
        <taxon>Dikarya</taxon>
        <taxon>Ascomycota</taxon>
        <taxon>Pezizomycotina</taxon>
        <taxon>Sordariomycetes</taxon>
        <taxon>Sordariomycetidae</taxon>
        <taxon>Sordariales</taxon>
        <taxon>Lasiosphaeriaceae</taxon>
        <taxon>Lasiosphaeria</taxon>
    </lineage>
</organism>
<gene>
    <name evidence="2" type="ORF">B0T25DRAFT_156988</name>
</gene>